<accession>U6KZB3</accession>
<proteinExistence type="predicted"/>
<dbReference type="EMBL" id="HG675768">
    <property type="protein sequence ID" value="CDJ43482.1"/>
    <property type="molecule type" value="Genomic_DNA"/>
</dbReference>
<reference evidence="2" key="1">
    <citation type="submission" date="2013-10" db="EMBL/GenBank/DDBJ databases">
        <title>Genomic analysis of the causative agents of coccidiosis in chickens.</title>
        <authorList>
            <person name="Reid A.J."/>
            <person name="Blake D."/>
            <person name="Billington K."/>
            <person name="Browne H."/>
            <person name="Dunn M."/>
            <person name="Hung S."/>
            <person name="Kawahara F."/>
            <person name="Miranda-Saavedra D."/>
            <person name="Mourier T."/>
            <person name="Nagra H."/>
            <person name="Otto T.D."/>
            <person name="Rawlings N."/>
            <person name="Sanchez A."/>
            <person name="Sanders M."/>
            <person name="Subramaniam C."/>
            <person name="Tay Y."/>
            <person name="Dear P."/>
            <person name="Doerig C."/>
            <person name="Gruber A."/>
            <person name="Parkinson J."/>
            <person name="Shirley M."/>
            <person name="Wan K.L."/>
            <person name="Berriman M."/>
            <person name="Tomley F."/>
            <person name="Pain A."/>
        </authorList>
    </citation>
    <scope>NUCLEOTIDE SEQUENCE [LARGE SCALE GENOMIC DNA]</scope>
    <source>
        <strain evidence="2">Houghton</strain>
    </source>
</reference>
<dbReference type="AlphaFoldDB" id="U6KZB3"/>
<name>U6KZB3_EIMTE</name>
<dbReference type="VEuPathDB" id="ToxoDB:ETH_00023115"/>
<organism evidence="2 3">
    <name type="scientific">Eimeria tenella</name>
    <name type="common">Coccidian parasite</name>
    <dbReference type="NCBI Taxonomy" id="5802"/>
    <lineage>
        <taxon>Eukaryota</taxon>
        <taxon>Sar</taxon>
        <taxon>Alveolata</taxon>
        <taxon>Apicomplexa</taxon>
        <taxon>Conoidasida</taxon>
        <taxon>Coccidia</taxon>
        <taxon>Eucoccidiorida</taxon>
        <taxon>Eimeriorina</taxon>
        <taxon>Eimeriidae</taxon>
        <taxon>Eimeria</taxon>
    </lineage>
</organism>
<feature type="compositionally biased region" description="Low complexity" evidence="1">
    <location>
        <begin position="112"/>
        <end position="123"/>
    </location>
</feature>
<feature type="region of interest" description="Disordered" evidence="1">
    <location>
        <begin position="1"/>
        <end position="20"/>
    </location>
</feature>
<gene>
    <name evidence="2" type="ORF">ETH_00023115</name>
</gene>
<feature type="region of interest" description="Disordered" evidence="1">
    <location>
        <begin position="96"/>
        <end position="128"/>
    </location>
</feature>
<evidence type="ECO:0000313" key="2">
    <source>
        <dbReference type="EMBL" id="CDJ43482.1"/>
    </source>
</evidence>
<feature type="region of interest" description="Disordered" evidence="1">
    <location>
        <begin position="209"/>
        <end position="234"/>
    </location>
</feature>
<sequence length="234" mass="25038">MESPEKLKAASASCGGGGRGDTRTRPAAAAAAAAWRCLLLRLQLLKGFWRLPLALIDKEAAGDAARGEQISQACCCCCCCCCVNKSSCSNYSRSSASSSSSSHGGNSRGRTKSSSSTGSSKRGNGIGNRTEATASAEATMHMQFFRYGGSLYAKHVAYAAVKLHDMLLTTMRQKFDGEGIAFSLYPTFDTTRLHRFRSRVMLADNKYAQNTSSADAPTEQANRRQSKQTKTSLA</sequence>
<keyword evidence="3" id="KW-1185">Reference proteome</keyword>
<feature type="compositionally biased region" description="Low complexity" evidence="1">
    <location>
        <begin position="96"/>
        <end position="105"/>
    </location>
</feature>
<reference evidence="2" key="2">
    <citation type="submission" date="2013-10" db="EMBL/GenBank/DDBJ databases">
        <authorList>
            <person name="Aslett M."/>
        </authorList>
    </citation>
    <scope>NUCLEOTIDE SEQUENCE [LARGE SCALE GENOMIC DNA]</scope>
    <source>
        <strain evidence="2">Houghton</strain>
    </source>
</reference>
<dbReference type="VEuPathDB" id="ToxoDB:ETH2_0840900"/>
<dbReference type="Proteomes" id="UP000030747">
    <property type="component" value="Unassembled WGS sequence"/>
</dbReference>
<evidence type="ECO:0000256" key="1">
    <source>
        <dbReference type="SAM" id="MobiDB-lite"/>
    </source>
</evidence>
<protein>
    <submittedName>
        <fullName evidence="2">Uncharacterized protein</fullName>
    </submittedName>
</protein>
<dbReference type="RefSeq" id="XP_013234232.1">
    <property type="nucleotide sequence ID" value="XM_013378778.1"/>
</dbReference>
<evidence type="ECO:0000313" key="3">
    <source>
        <dbReference type="Proteomes" id="UP000030747"/>
    </source>
</evidence>
<dbReference type="GeneID" id="25253735"/>